<dbReference type="EMBL" id="VKAD01000001">
    <property type="protein sequence ID" value="TXR53626.1"/>
    <property type="molecule type" value="Genomic_DNA"/>
</dbReference>
<dbReference type="GO" id="GO:0008483">
    <property type="term" value="F:transaminase activity"/>
    <property type="evidence" value="ECO:0007669"/>
    <property type="project" value="UniProtKB-KW"/>
</dbReference>
<dbReference type="AlphaFoldDB" id="A0A5C8Z9S7"/>
<dbReference type="RefSeq" id="WP_147713026.1">
    <property type="nucleotide sequence ID" value="NZ_VKAD01000001.1"/>
</dbReference>
<dbReference type="SUPFAM" id="SSF53383">
    <property type="entry name" value="PLP-dependent transferases"/>
    <property type="match status" value="1"/>
</dbReference>
<feature type="domain" description="Aminotransferase class V" evidence="2">
    <location>
        <begin position="32"/>
        <end position="441"/>
    </location>
</feature>
<dbReference type="Gene3D" id="3.90.1150.10">
    <property type="entry name" value="Aspartate Aminotransferase, domain 1"/>
    <property type="match status" value="1"/>
</dbReference>
<organism evidence="3 4">
    <name type="scientific">Reinekea thalattae</name>
    <dbReference type="NCBI Taxonomy" id="2593301"/>
    <lineage>
        <taxon>Bacteria</taxon>
        <taxon>Pseudomonadati</taxon>
        <taxon>Pseudomonadota</taxon>
        <taxon>Gammaproteobacteria</taxon>
        <taxon>Oceanospirillales</taxon>
        <taxon>Saccharospirillaceae</taxon>
        <taxon>Reinekea</taxon>
    </lineage>
</organism>
<keyword evidence="3" id="KW-0808">Transferase</keyword>
<gene>
    <name evidence="3" type="ORF">FME95_03435</name>
</gene>
<comment type="caution">
    <text evidence="3">The sequence shown here is derived from an EMBL/GenBank/DDBJ whole genome shotgun (WGS) entry which is preliminary data.</text>
</comment>
<dbReference type="PANTHER" id="PTHR43686:SF1">
    <property type="entry name" value="AMINOTRAN_5 DOMAIN-CONTAINING PROTEIN"/>
    <property type="match status" value="1"/>
</dbReference>
<reference evidence="3 4" key="1">
    <citation type="submission" date="2019-07" db="EMBL/GenBank/DDBJ databases">
        <title>Reinekea sp. strain SSH23 genome sequencing and assembly.</title>
        <authorList>
            <person name="Kim I."/>
        </authorList>
    </citation>
    <scope>NUCLEOTIDE SEQUENCE [LARGE SCALE GENOMIC DNA]</scope>
    <source>
        <strain evidence="3 4">SSH23</strain>
    </source>
</reference>
<accession>A0A5C8Z9S7</accession>
<keyword evidence="3" id="KW-0032">Aminotransferase</keyword>
<protein>
    <submittedName>
        <fullName evidence="3">Aminotransferase class V-fold PLP-dependent enzyme</fullName>
    </submittedName>
</protein>
<dbReference type="InterPro" id="IPR015424">
    <property type="entry name" value="PyrdxlP-dep_Trfase"/>
</dbReference>
<evidence type="ECO:0000313" key="3">
    <source>
        <dbReference type="EMBL" id="TXR53626.1"/>
    </source>
</evidence>
<dbReference type="Gene3D" id="3.40.640.10">
    <property type="entry name" value="Type I PLP-dependent aspartate aminotransferase-like (Major domain)"/>
    <property type="match status" value="1"/>
</dbReference>
<dbReference type="Proteomes" id="UP000321764">
    <property type="component" value="Unassembled WGS sequence"/>
</dbReference>
<dbReference type="OrthoDB" id="9804366at2"/>
<evidence type="ECO:0000313" key="4">
    <source>
        <dbReference type="Proteomes" id="UP000321764"/>
    </source>
</evidence>
<proteinExistence type="predicted"/>
<name>A0A5C8Z9S7_9GAMM</name>
<keyword evidence="1" id="KW-0663">Pyridoxal phosphate</keyword>
<sequence>MTQPSVTKQPEYDFWSEIRRNTIHDQQSPHRIYADWTAGGKLYRPIEQRLVDVAGSVMANTHTRSSYSGRQMTALVEQAKQKIKQHVNALEQDILLNVGFGMTAALAKLIRILGLSCHESHKNLIAAHMENRPVVYMTHREHHSNQVMWQQSLAQVRIIPMLEGDDIDLQWLRDDLQKLPANTRIIASVTAASNVTGIKTPYREIAKIMHQAGGVCFVDFAASAPYVEIDMHPNEEERLDAIFFSPHKFLGGPGSSGVLVFNESLYANKVPDVPGGGTVVWTDPWGGQRYINDIEERESGGTPGILQVLKTALAIQLKEEMGVSAMAQREAVLNKRLFDRVDQIANVRVLSGHQRERLSVFSLVFSNLDYRKAVVALSERYAIETRGGYTCAGTYSHYLLDIDKARSNSISQYLSQDSSYLKPGWVRVSLHPMMTNEQVDSIADAIAAVAELPSDTQITPEQSHLDFWQSLS</sequence>
<evidence type="ECO:0000259" key="2">
    <source>
        <dbReference type="Pfam" id="PF00266"/>
    </source>
</evidence>
<dbReference type="InterPro" id="IPR015421">
    <property type="entry name" value="PyrdxlP-dep_Trfase_major"/>
</dbReference>
<dbReference type="InterPro" id="IPR015422">
    <property type="entry name" value="PyrdxlP-dep_Trfase_small"/>
</dbReference>
<evidence type="ECO:0000256" key="1">
    <source>
        <dbReference type="ARBA" id="ARBA00022898"/>
    </source>
</evidence>
<dbReference type="PANTHER" id="PTHR43686">
    <property type="entry name" value="SULFURTRANSFERASE-RELATED"/>
    <property type="match status" value="1"/>
</dbReference>
<dbReference type="Pfam" id="PF00266">
    <property type="entry name" value="Aminotran_5"/>
    <property type="match status" value="1"/>
</dbReference>
<dbReference type="InterPro" id="IPR000192">
    <property type="entry name" value="Aminotrans_V_dom"/>
</dbReference>
<keyword evidence="4" id="KW-1185">Reference proteome</keyword>